<gene>
    <name evidence="2" type="ORF">FAES_3131</name>
</gene>
<dbReference type="AlphaFoldDB" id="I0KAI7"/>
<evidence type="ECO:0000313" key="2">
    <source>
        <dbReference type="EMBL" id="CCH01140.1"/>
    </source>
</evidence>
<keyword evidence="3" id="KW-1185">Reference proteome</keyword>
<accession>I0KAI7</accession>
<evidence type="ECO:0000256" key="1">
    <source>
        <dbReference type="SAM" id="Phobius"/>
    </source>
</evidence>
<dbReference type="EMBL" id="HE796683">
    <property type="protein sequence ID" value="CCH01140.1"/>
    <property type="molecule type" value="Genomic_DNA"/>
</dbReference>
<name>I0KAI7_9BACT</name>
<protein>
    <submittedName>
        <fullName evidence="2">Uncharacterized protein</fullName>
    </submittedName>
</protein>
<dbReference type="STRING" id="1166018.FAES_3131"/>
<dbReference type="eggNOG" id="ENOG5032YRG">
    <property type="taxonomic scope" value="Bacteria"/>
</dbReference>
<evidence type="ECO:0000313" key="3">
    <source>
        <dbReference type="Proteomes" id="UP000011058"/>
    </source>
</evidence>
<dbReference type="Proteomes" id="UP000011058">
    <property type="component" value="Chromosome"/>
</dbReference>
<dbReference type="OrthoDB" id="956446at2"/>
<dbReference type="HOGENOM" id="CLU_1292795_0_0_10"/>
<reference evidence="2 3" key="1">
    <citation type="journal article" date="2012" name="J. Bacteriol.">
        <title>Genome Sequence of Fibrella aestuarina BUZ 2T, a Filamentous Marine Bacterium.</title>
        <authorList>
            <person name="Filippini M."/>
            <person name="Qi W."/>
            <person name="Blom J."/>
            <person name="Goesmann A."/>
            <person name="Smits T.H."/>
            <person name="Bagheri H.C."/>
        </authorList>
    </citation>
    <scope>NUCLEOTIDE SEQUENCE [LARGE SCALE GENOMIC DNA]</scope>
    <source>
        <strain evidence="3">BUZ 2T</strain>
    </source>
</reference>
<organism evidence="2 3">
    <name type="scientific">Fibrella aestuarina BUZ 2</name>
    <dbReference type="NCBI Taxonomy" id="1166018"/>
    <lineage>
        <taxon>Bacteria</taxon>
        <taxon>Pseudomonadati</taxon>
        <taxon>Bacteroidota</taxon>
        <taxon>Cytophagia</taxon>
        <taxon>Cytophagales</taxon>
        <taxon>Spirosomataceae</taxon>
        <taxon>Fibrella</taxon>
    </lineage>
</organism>
<keyword evidence="1" id="KW-0472">Membrane</keyword>
<keyword evidence="1" id="KW-1133">Transmembrane helix</keyword>
<proteinExistence type="predicted"/>
<sequence>MIPVFVKSGLLAIGTLFLLNCRSTQSAYFRPTPTHFVTSEELPDPLPTAEVDSLPVAGTERELSVQTRPIPPVGAAQVRHPNPDAQPIRRRTWLQQPVMFAAAGDSYTAPRLPDTFTTKRAVPKGAIYALAGSALPYGLLLFRSLPSWAWLASLALPVASLFLATGALAKIRRNRGQFRGKGWAVAALLLATGYMGMVLYAVVALTSSGILWE</sequence>
<feature type="transmembrane region" description="Helical" evidence="1">
    <location>
        <begin position="183"/>
        <end position="212"/>
    </location>
</feature>
<keyword evidence="1" id="KW-0812">Transmembrane</keyword>
<dbReference type="KEGG" id="fae:FAES_3131"/>
<dbReference type="RefSeq" id="WP_015332239.1">
    <property type="nucleotide sequence ID" value="NC_020054.1"/>
</dbReference>
<feature type="transmembrane region" description="Helical" evidence="1">
    <location>
        <begin position="148"/>
        <end position="171"/>
    </location>
</feature>